<evidence type="ECO:0000256" key="11">
    <source>
        <dbReference type="ARBA" id="ARBA00023136"/>
    </source>
</evidence>
<feature type="transmembrane region" description="Helical" evidence="14">
    <location>
        <begin position="418"/>
        <end position="438"/>
    </location>
</feature>
<sequence length="533" mass="57924">MQLQCLILTEECTMGTRSVQTALSLALILLVQLHGAFGWNWPDQQVYNPVLFNAPRAVFQAKPTPDTVQRADLSLLNSVTLDCRKDAMVVTVNRDLFGIGYLVNSADLSVGSSGCSATSSDSVANTVLFSIQLQDCGSTFQVFPDFLSYTNHLYYKPASVGIITRVNMADILLECRYPRRWNVSSSPIKPTWVPFTSTASTEQILDFSLLLMNDNWSGPRVSNVIYLGDILHVEASVAVDNHVPLRLYVDSCIATLSNNKDSEPRYAVVDKLGCLMDSKSPDSSSSFTRPALNKLRFDITAFKFQGDSRSMIYMTCTLRAVNADKPADASNKACSYQKQTYRWVSEDGSSAVCGCCDAGSCSGTPRFLTGPLPPAEINQPNWSGKWLQKRAALLDPAGQDPQVHLVEEVQDSGSSVPVLAVSAVALALSCAVLLAVFLKSWPGPQVHVKEITIGPLTVVHVVRDHAVVLSKESLYHPLQLVEEVQDSGPSVPVLVVSAVALALSCAVLLAVFLKRCSQSSDKLLPVCLPNVFE</sequence>
<dbReference type="SMART" id="SM00241">
    <property type="entry name" value="ZP"/>
    <property type="match status" value="1"/>
</dbReference>
<dbReference type="InterPro" id="IPR017977">
    <property type="entry name" value="ZP_dom_CS"/>
</dbReference>
<feature type="domain" description="ZP" evidence="15">
    <location>
        <begin position="82"/>
        <end position="341"/>
    </location>
</feature>
<keyword evidence="13" id="KW-0325">Glycoprotein</keyword>
<dbReference type="FunFam" id="2.60.40.3210:FF:000001">
    <property type="entry name" value="Zona pellucida sperm-binding protein 3"/>
    <property type="match status" value="1"/>
</dbReference>
<evidence type="ECO:0000256" key="1">
    <source>
        <dbReference type="ARBA" id="ARBA00004498"/>
    </source>
</evidence>
<dbReference type="EMBL" id="JAGXEW010000028">
    <property type="protein sequence ID" value="KAK1156079.1"/>
    <property type="molecule type" value="Genomic_DNA"/>
</dbReference>
<keyword evidence="11 14" id="KW-0472">Membrane</keyword>
<dbReference type="Pfam" id="PF23344">
    <property type="entry name" value="ZP-N"/>
    <property type="match status" value="1"/>
</dbReference>
<keyword evidence="17" id="KW-1185">Reference proteome</keyword>
<dbReference type="Pfam" id="PF00100">
    <property type="entry name" value="Zona_pellucida"/>
    <property type="match status" value="1"/>
</dbReference>
<dbReference type="InterPro" id="IPR001507">
    <property type="entry name" value="ZP_dom"/>
</dbReference>
<organism evidence="16 17">
    <name type="scientific">Acipenser oxyrinchus oxyrinchus</name>
    <dbReference type="NCBI Taxonomy" id="40147"/>
    <lineage>
        <taxon>Eukaryota</taxon>
        <taxon>Metazoa</taxon>
        <taxon>Chordata</taxon>
        <taxon>Craniata</taxon>
        <taxon>Vertebrata</taxon>
        <taxon>Euteleostomi</taxon>
        <taxon>Actinopterygii</taxon>
        <taxon>Chondrostei</taxon>
        <taxon>Acipenseriformes</taxon>
        <taxon>Acipenseridae</taxon>
        <taxon>Acipenser</taxon>
    </lineage>
</organism>
<evidence type="ECO:0000256" key="5">
    <source>
        <dbReference type="ARBA" id="ARBA00022525"/>
    </source>
</evidence>
<dbReference type="PRINTS" id="PR00023">
    <property type="entry name" value="ZPELLUCIDA"/>
</dbReference>
<evidence type="ECO:0000256" key="2">
    <source>
        <dbReference type="ARBA" id="ARBA00006735"/>
    </source>
</evidence>
<keyword evidence="12 14" id="KW-1015">Disulfide bond</keyword>
<dbReference type="GO" id="GO:0035803">
    <property type="term" value="P:egg coat formation"/>
    <property type="evidence" value="ECO:0007669"/>
    <property type="project" value="UniProtKB-UniRule"/>
</dbReference>
<evidence type="ECO:0000256" key="3">
    <source>
        <dbReference type="ARBA" id="ARBA00017980"/>
    </source>
</evidence>
<dbReference type="PANTHER" id="PTHR11576:SF2">
    <property type="entry name" value="ZONA PELLUCIDA SPERM-BINDING PROTEIN 3"/>
    <property type="match status" value="1"/>
</dbReference>
<gene>
    <name evidence="16" type="primary">ZP3</name>
    <name evidence="16" type="ORF">AOXY_G26179</name>
</gene>
<evidence type="ECO:0000256" key="12">
    <source>
        <dbReference type="ARBA" id="ARBA00023157"/>
    </source>
</evidence>
<dbReference type="GO" id="GO:0035804">
    <property type="term" value="F:structural constituent of egg coat"/>
    <property type="evidence" value="ECO:0007669"/>
    <property type="project" value="UniProtKB-UniRule"/>
</dbReference>
<dbReference type="InterPro" id="IPR042235">
    <property type="entry name" value="ZP-C_dom"/>
</dbReference>
<evidence type="ECO:0000256" key="4">
    <source>
        <dbReference type="ARBA" id="ARBA00022475"/>
    </source>
</evidence>
<comment type="similarity">
    <text evidence="2 14">Belongs to the ZP domain family. ZPC subfamily.</text>
</comment>
<dbReference type="InterPro" id="IPR055355">
    <property type="entry name" value="ZP-C"/>
</dbReference>
<keyword evidence="8 14" id="KW-0812">Transmembrane</keyword>
<evidence type="ECO:0000256" key="8">
    <source>
        <dbReference type="ARBA" id="ARBA00022692"/>
    </source>
</evidence>
<evidence type="ECO:0000259" key="15">
    <source>
        <dbReference type="PROSITE" id="PS51034"/>
    </source>
</evidence>
<evidence type="ECO:0000256" key="6">
    <source>
        <dbReference type="ARBA" id="ARBA00022530"/>
    </source>
</evidence>
<protein>
    <recommendedName>
        <fullName evidence="3 14">Zona pellucida sperm-binding protein 3</fullName>
    </recommendedName>
</protein>
<comment type="domain">
    <text evidence="14">The ZP domain is involved in the polymerization of the ZP proteins to form the zona pellucida.</text>
</comment>
<dbReference type="PROSITE" id="PS00682">
    <property type="entry name" value="ZP_1"/>
    <property type="match status" value="1"/>
</dbReference>
<dbReference type="GO" id="GO:0005886">
    <property type="term" value="C:plasma membrane"/>
    <property type="evidence" value="ECO:0007669"/>
    <property type="project" value="UniProtKB-SubCell"/>
</dbReference>
<dbReference type="GO" id="GO:0032190">
    <property type="term" value="F:acrosin binding"/>
    <property type="evidence" value="ECO:0007669"/>
    <property type="project" value="TreeGrafter"/>
</dbReference>
<keyword evidence="9 14" id="KW-0732">Signal</keyword>
<dbReference type="Gene3D" id="2.60.40.4100">
    <property type="entry name" value="Zona pellucida, ZP-C domain"/>
    <property type="match status" value="1"/>
</dbReference>
<proteinExistence type="inferred from homology"/>
<keyword evidence="6 14" id="KW-0272">Extracellular matrix</keyword>
<keyword evidence="10 14" id="KW-1133">Transmembrane helix</keyword>
<reference evidence="16" key="1">
    <citation type="submission" date="2022-02" db="EMBL/GenBank/DDBJ databases">
        <title>Atlantic sturgeon de novo genome assembly.</title>
        <authorList>
            <person name="Stock M."/>
            <person name="Klopp C."/>
            <person name="Guiguen Y."/>
            <person name="Cabau C."/>
            <person name="Parinello H."/>
            <person name="Santidrian Yebra-Pimentel E."/>
            <person name="Kuhl H."/>
            <person name="Dirks R.P."/>
            <person name="Guessner J."/>
            <person name="Wuertz S."/>
            <person name="Du K."/>
            <person name="Schartl M."/>
        </authorList>
    </citation>
    <scope>NUCLEOTIDE SEQUENCE</scope>
    <source>
        <strain evidence="16">STURGEONOMICS-FGT-2020</strain>
        <tissue evidence="16">Whole blood</tissue>
    </source>
</reference>
<keyword evidence="4 14" id="KW-1003">Cell membrane</keyword>
<dbReference type="InterPro" id="IPR048290">
    <property type="entry name" value="ZP_chr"/>
</dbReference>
<comment type="PTM">
    <text evidence="14">Proteolytically cleaved before the transmembrane segment to yield the secreted ectodomain incorporated in the zona pellucida.</text>
</comment>
<name>A0AAD8FWR2_ACIOX</name>
<dbReference type="GO" id="GO:2000344">
    <property type="term" value="P:positive regulation of acrosome reaction"/>
    <property type="evidence" value="ECO:0007669"/>
    <property type="project" value="UniProtKB-UniRule"/>
</dbReference>
<dbReference type="GO" id="GO:0007339">
    <property type="term" value="P:binding of sperm to zona pellucida"/>
    <property type="evidence" value="ECO:0007669"/>
    <property type="project" value="UniProtKB-UniRule"/>
</dbReference>
<comment type="caution">
    <text evidence="16">The sequence shown here is derived from an EMBL/GenBank/DDBJ whole genome shotgun (WGS) entry which is preliminary data.</text>
</comment>
<dbReference type="GO" id="GO:0035805">
    <property type="term" value="C:egg coat"/>
    <property type="evidence" value="ECO:0007669"/>
    <property type="project" value="UniProtKB-SubCell"/>
</dbReference>
<dbReference type="PROSITE" id="PS51034">
    <property type="entry name" value="ZP_2"/>
    <property type="match status" value="1"/>
</dbReference>
<dbReference type="FunFam" id="2.60.40.4100:FF:000002">
    <property type="entry name" value="Zona pellucida sperm-binding protein 3"/>
    <property type="match status" value="1"/>
</dbReference>
<dbReference type="PANTHER" id="PTHR11576">
    <property type="entry name" value="ZONA PELLUCIDA SPERM-BINDING PROTEIN 3"/>
    <property type="match status" value="1"/>
</dbReference>
<evidence type="ECO:0000313" key="17">
    <source>
        <dbReference type="Proteomes" id="UP001230051"/>
    </source>
</evidence>
<dbReference type="AlphaFoldDB" id="A0AAD8FWR2"/>
<keyword evidence="7 14" id="KW-0165">Cleavage on pair of basic residues</keyword>
<evidence type="ECO:0000313" key="16">
    <source>
        <dbReference type="EMBL" id="KAK1156079.1"/>
    </source>
</evidence>
<feature type="transmembrane region" description="Helical" evidence="14">
    <location>
        <begin position="491"/>
        <end position="513"/>
    </location>
</feature>
<dbReference type="Gene3D" id="2.60.40.3210">
    <property type="entry name" value="Zona pellucida, ZP-N domain"/>
    <property type="match status" value="1"/>
</dbReference>
<evidence type="ECO:0000256" key="7">
    <source>
        <dbReference type="ARBA" id="ARBA00022685"/>
    </source>
</evidence>
<evidence type="ECO:0000256" key="13">
    <source>
        <dbReference type="ARBA" id="ARBA00023180"/>
    </source>
</evidence>
<accession>A0AAD8FWR2</accession>
<comment type="function">
    <text evidence="14">Component of the zona pellucida, an extracellular matrix surrounding oocytes which mediates sperm binding, induction of the acrosome reaction and prevents post-fertilization polyspermy. The zona pellucida is composed of 3 to 4 glycoproteins, ZP1, ZP2, ZP3, and ZP4. ZP3 is essential for sperm binding and zona matrix formation.</text>
</comment>
<dbReference type="Proteomes" id="UP001230051">
    <property type="component" value="Unassembled WGS sequence"/>
</dbReference>
<comment type="caution">
    <text evidence="14">Lacks conserved residue(s) required for the propagation of feature annotation.</text>
</comment>
<keyword evidence="5 14" id="KW-0964">Secreted</keyword>
<evidence type="ECO:0000256" key="10">
    <source>
        <dbReference type="ARBA" id="ARBA00022989"/>
    </source>
</evidence>
<dbReference type="InterPro" id="IPR055356">
    <property type="entry name" value="ZP-N"/>
</dbReference>
<evidence type="ECO:0000256" key="14">
    <source>
        <dbReference type="RuleBase" id="RU367066"/>
    </source>
</evidence>
<comment type="subcellular location">
    <subcellularLocation>
        <location evidence="1">Secreted</location>
        <location evidence="1">Extracellular space</location>
        <location evidence="1">Extracellular matrix</location>
    </subcellularLocation>
    <subcellularLocation>
        <location evidence="14">Zona pellucida</location>
    </subcellularLocation>
    <subcellularLocation>
        <location evidence="14">Cell membrane</location>
        <topology evidence="14">Single-pass type I membrane protein</topology>
    </subcellularLocation>
</comment>
<evidence type="ECO:0000256" key="9">
    <source>
        <dbReference type="ARBA" id="ARBA00022729"/>
    </source>
</evidence>